<comment type="caution">
    <text evidence="1">The sequence shown here is derived from an EMBL/GenBank/DDBJ whole genome shotgun (WGS) entry which is preliminary data.</text>
</comment>
<dbReference type="AlphaFoldDB" id="A0A7V0T6Q5"/>
<accession>A0A7V0T6Q5</accession>
<evidence type="ECO:0000313" key="1">
    <source>
        <dbReference type="EMBL" id="HDR00210.1"/>
    </source>
</evidence>
<gene>
    <name evidence="1" type="ORF">ENN51_08020</name>
</gene>
<feature type="non-terminal residue" evidence="1">
    <location>
        <position position="165"/>
    </location>
</feature>
<dbReference type="Proteomes" id="UP000885672">
    <property type="component" value="Unassembled WGS sequence"/>
</dbReference>
<sequence>MLRRLSILLLAALLTGCGGDIIADSAELDRALVPAIDLTRHQEPEPARAAMAELLPAWEEFRERYHGYRPADPDWAAVFAEIDTLIADVADIVEDGDDFAFAAANLVDMRMMLAELRGAAGIEYYLDVLAELWEPAATGGDRPPAGECRRCRYRRNGVIVLVSTG</sequence>
<proteinExistence type="predicted"/>
<organism evidence="1">
    <name type="scientific">candidate division WOR-3 bacterium</name>
    <dbReference type="NCBI Taxonomy" id="2052148"/>
    <lineage>
        <taxon>Bacteria</taxon>
        <taxon>Bacteria division WOR-3</taxon>
    </lineage>
</organism>
<protein>
    <submittedName>
        <fullName evidence="1">Uncharacterized protein</fullName>
    </submittedName>
</protein>
<reference evidence="1" key="1">
    <citation type="journal article" date="2020" name="mSystems">
        <title>Genome- and Community-Level Interaction Insights into Carbon Utilization and Element Cycling Functions of Hydrothermarchaeota in Hydrothermal Sediment.</title>
        <authorList>
            <person name="Zhou Z."/>
            <person name="Liu Y."/>
            <person name="Xu W."/>
            <person name="Pan J."/>
            <person name="Luo Z.H."/>
            <person name="Li M."/>
        </authorList>
    </citation>
    <scope>NUCLEOTIDE SEQUENCE [LARGE SCALE GENOMIC DNA]</scope>
    <source>
        <strain evidence="1">SpSt-1182</strain>
    </source>
</reference>
<dbReference type="PROSITE" id="PS51257">
    <property type="entry name" value="PROKAR_LIPOPROTEIN"/>
    <property type="match status" value="1"/>
</dbReference>
<name>A0A7V0T6Q5_UNCW3</name>
<dbReference type="EMBL" id="DSBX01000308">
    <property type="protein sequence ID" value="HDR00210.1"/>
    <property type="molecule type" value="Genomic_DNA"/>
</dbReference>